<organism evidence="2 3">
    <name type="scientific">Vespula squamosa</name>
    <name type="common">Southern yellow jacket</name>
    <name type="synonym">Wasp</name>
    <dbReference type="NCBI Taxonomy" id="30214"/>
    <lineage>
        <taxon>Eukaryota</taxon>
        <taxon>Metazoa</taxon>
        <taxon>Ecdysozoa</taxon>
        <taxon>Arthropoda</taxon>
        <taxon>Hexapoda</taxon>
        <taxon>Insecta</taxon>
        <taxon>Pterygota</taxon>
        <taxon>Neoptera</taxon>
        <taxon>Endopterygota</taxon>
        <taxon>Hymenoptera</taxon>
        <taxon>Apocrita</taxon>
        <taxon>Aculeata</taxon>
        <taxon>Vespoidea</taxon>
        <taxon>Vespidae</taxon>
        <taxon>Vespinae</taxon>
        <taxon>Vespula</taxon>
    </lineage>
</organism>
<protein>
    <submittedName>
        <fullName evidence="2">Uncharacterized protein</fullName>
    </submittedName>
</protein>
<reference evidence="2 3" key="1">
    <citation type="journal article" date="2024" name="Ann. Entomol. Soc. Am.">
        <title>Genomic analyses of the southern and eastern yellowjacket wasps (Hymenoptera: Vespidae) reveal evolutionary signatures of social life.</title>
        <authorList>
            <person name="Catto M.A."/>
            <person name="Caine P.B."/>
            <person name="Orr S.E."/>
            <person name="Hunt B.G."/>
            <person name="Goodisman M.A.D."/>
        </authorList>
    </citation>
    <scope>NUCLEOTIDE SEQUENCE [LARGE SCALE GENOMIC DNA]</scope>
    <source>
        <strain evidence="2">233</strain>
        <tissue evidence="2">Head and thorax</tissue>
    </source>
</reference>
<evidence type="ECO:0000313" key="2">
    <source>
        <dbReference type="EMBL" id="KAL2714140.1"/>
    </source>
</evidence>
<name>A0ABD2A370_VESSQ</name>
<dbReference type="Proteomes" id="UP001607302">
    <property type="component" value="Unassembled WGS sequence"/>
</dbReference>
<feature type="region of interest" description="Disordered" evidence="1">
    <location>
        <begin position="91"/>
        <end position="129"/>
    </location>
</feature>
<dbReference type="AlphaFoldDB" id="A0ABD2A370"/>
<evidence type="ECO:0000256" key="1">
    <source>
        <dbReference type="SAM" id="MobiDB-lite"/>
    </source>
</evidence>
<evidence type="ECO:0000313" key="3">
    <source>
        <dbReference type="Proteomes" id="UP001607302"/>
    </source>
</evidence>
<accession>A0ABD2A370</accession>
<gene>
    <name evidence="2" type="ORF">V1478_016697</name>
</gene>
<dbReference type="EMBL" id="JAUDFV010000157">
    <property type="protein sequence ID" value="KAL2714140.1"/>
    <property type="molecule type" value="Genomic_DNA"/>
</dbReference>
<keyword evidence="3" id="KW-1185">Reference proteome</keyword>
<proteinExistence type="predicted"/>
<comment type="caution">
    <text evidence="2">The sequence shown here is derived from an EMBL/GenBank/DDBJ whole genome shotgun (WGS) entry which is preliminary data.</text>
</comment>
<sequence length="129" mass="15330">MWGFVDKKPLFRVHWTIDLKSRRLNDRQGNINNTDRAVIVGYPQCRFVIRSVGTLLTERYWPVESHFAEFYSTFNANRRSSCCHKEKEVEKVEAKEKEEDEEMKVEKEEKEDNDNGLTKFLTRKADVRG</sequence>